<dbReference type="GO" id="GO:0010945">
    <property type="term" value="F:coenzyme A diphosphatase activity"/>
    <property type="evidence" value="ECO:0007669"/>
    <property type="project" value="InterPro"/>
</dbReference>
<organism evidence="8 9">
    <name type="scientific">Flavipsychrobacter stenotrophus</name>
    <dbReference type="NCBI Taxonomy" id="2077091"/>
    <lineage>
        <taxon>Bacteria</taxon>
        <taxon>Pseudomonadati</taxon>
        <taxon>Bacteroidota</taxon>
        <taxon>Chitinophagia</taxon>
        <taxon>Chitinophagales</taxon>
        <taxon>Chitinophagaceae</taxon>
        <taxon>Flavipsychrobacter</taxon>
    </lineage>
</organism>
<evidence type="ECO:0000256" key="4">
    <source>
        <dbReference type="ARBA" id="ARBA00022801"/>
    </source>
</evidence>
<dbReference type="Pfam" id="PF00293">
    <property type="entry name" value="NUDIX"/>
    <property type="match status" value="1"/>
</dbReference>
<evidence type="ECO:0000313" key="9">
    <source>
        <dbReference type="Proteomes" id="UP000239872"/>
    </source>
</evidence>
<comment type="cofactor">
    <cofactor evidence="1">
        <name>Mn(2+)</name>
        <dbReference type="ChEBI" id="CHEBI:29035"/>
    </cofactor>
</comment>
<dbReference type="PROSITE" id="PS51462">
    <property type="entry name" value="NUDIX"/>
    <property type="match status" value="1"/>
</dbReference>
<proteinExistence type="predicted"/>
<evidence type="ECO:0000256" key="1">
    <source>
        <dbReference type="ARBA" id="ARBA00001936"/>
    </source>
</evidence>
<dbReference type="InterPro" id="IPR000086">
    <property type="entry name" value="NUDIX_hydrolase_dom"/>
</dbReference>
<protein>
    <submittedName>
        <fullName evidence="8">Coenzyme A pyrophosphatase</fullName>
    </submittedName>
</protein>
<dbReference type="Proteomes" id="UP000239872">
    <property type="component" value="Unassembled WGS sequence"/>
</dbReference>
<gene>
    <name evidence="8" type="ORF">CJD36_009705</name>
</gene>
<accession>A0A2S7SYM8</accession>
<keyword evidence="3" id="KW-0479">Metal-binding</keyword>
<reference evidence="8 9" key="1">
    <citation type="submission" date="2018-01" db="EMBL/GenBank/DDBJ databases">
        <title>A novel member of the phylum Bacteroidetes isolated from glacier ice.</title>
        <authorList>
            <person name="Liu Q."/>
            <person name="Xin Y.-H."/>
        </authorList>
    </citation>
    <scope>NUCLEOTIDE SEQUENCE [LARGE SCALE GENOMIC DNA]</scope>
    <source>
        <strain evidence="8 9">RB1R16</strain>
    </source>
</reference>
<sequence length="217" mass="23882">MEEQQIDQIKKRLRESLPGSKAQELMMGRVRPMPMAVPANARPSAVLCLIFPLNGEPHILFMKRREDNTPHSGQVSFPGGSYEQNDADYRATALREANEEVGIMAADVDILGALTSLYIPVSNFNVYPYVGFSAQRPAYNLSQAEVSYILEVPVSDLSHPSRKEVTHVTSPAMPDVKLKVNAYVLQDSTIIWGATAMILSELEAVLRDAGLLPISSL</sequence>
<evidence type="ECO:0000256" key="2">
    <source>
        <dbReference type="ARBA" id="ARBA00001946"/>
    </source>
</evidence>
<evidence type="ECO:0000256" key="5">
    <source>
        <dbReference type="ARBA" id="ARBA00022842"/>
    </source>
</evidence>
<keyword evidence="6" id="KW-0464">Manganese</keyword>
<dbReference type="PANTHER" id="PTHR12992">
    <property type="entry name" value="NUDIX HYDROLASE"/>
    <property type="match status" value="1"/>
</dbReference>
<evidence type="ECO:0000256" key="3">
    <source>
        <dbReference type="ARBA" id="ARBA00022723"/>
    </source>
</evidence>
<dbReference type="Gene3D" id="3.90.79.10">
    <property type="entry name" value="Nucleoside Triphosphate Pyrophosphohydrolase"/>
    <property type="match status" value="1"/>
</dbReference>
<comment type="caution">
    <text evidence="8">The sequence shown here is derived from an EMBL/GenBank/DDBJ whole genome shotgun (WGS) entry which is preliminary data.</text>
</comment>
<dbReference type="AlphaFoldDB" id="A0A2S7SYM8"/>
<dbReference type="OrthoDB" id="9802805at2"/>
<comment type="cofactor">
    <cofactor evidence="2">
        <name>Mg(2+)</name>
        <dbReference type="ChEBI" id="CHEBI:18420"/>
    </cofactor>
</comment>
<dbReference type="CDD" id="cd03426">
    <property type="entry name" value="NUDIX_CoAse_Nudt7"/>
    <property type="match status" value="1"/>
</dbReference>
<name>A0A2S7SYM8_9BACT</name>
<dbReference type="EMBL" id="PPSL01000002">
    <property type="protein sequence ID" value="PQJ12053.1"/>
    <property type="molecule type" value="Genomic_DNA"/>
</dbReference>
<evidence type="ECO:0000259" key="7">
    <source>
        <dbReference type="PROSITE" id="PS51462"/>
    </source>
</evidence>
<keyword evidence="4" id="KW-0378">Hydrolase</keyword>
<dbReference type="GO" id="GO:0046872">
    <property type="term" value="F:metal ion binding"/>
    <property type="evidence" value="ECO:0007669"/>
    <property type="project" value="UniProtKB-KW"/>
</dbReference>
<dbReference type="RefSeq" id="WP_105038932.1">
    <property type="nucleotide sequence ID" value="NZ_PPSL01000002.1"/>
</dbReference>
<keyword evidence="5" id="KW-0460">Magnesium</keyword>
<evidence type="ECO:0000256" key="6">
    <source>
        <dbReference type="ARBA" id="ARBA00023211"/>
    </source>
</evidence>
<dbReference type="PANTHER" id="PTHR12992:SF11">
    <property type="entry name" value="MITOCHONDRIAL COENZYME A DIPHOSPHATASE NUDT8"/>
    <property type="match status" value="1"/>
</dbReference>
<feature type="domain" description="Nudix hydrolase" evidence="7">
    <location>
        <begin position="41"/>
        <end position="174"/>
    </location>
</feature>
<keyword evidence="9" id="KW-1185">Reference proteome</keyword>
<dbReference type="SUPFAM" id="SSF55811">
    <property type="entry name" value="Nudix"/>
    <property type="match status" value="1"/>
</dbReference>
<evidence type="ECO:0000313" key="8">
    <source>
        <dbReference type="EMBL" id="PQJ12053.1"/>
    </source>
</evidence>
<dbReference type="InterPro" id="IPR015797">
    <property type="entry name" value="NUDIX_hydrolase-like_dom_sf"/>
</dbReference>
<dbReference type="InterPro" id="IPR045121">
    <property type="entry name" value="CoAse"/>
</dbReference>